<keyword evidence="1 4" id="KW-0812">Transmembrane</keyword>
<feature type="transmembrane region" description="Helical" evidence="4">
    <location>
        <begin position="360"/>
        <end position="379"/>
    </location>
</feature>
<feature type="transmembrane region" description="Helical" evidence="4">
    <location>
        <begin position="210"/>
        <end position="231"/>
    </location>
</feature>
<keyword evidence="3 4" id="KW-0472">Membrane</keyword>
<evidence type="ECO:0000256" key="3">
    <source>
        <dbReference type="ARBA" id="ARBA00023136"/>
    </source>
</evidence>
<feature type="transmembrane region" description="Helical" evidence="4">
    <location>
        <begin position="79"/>
        <end position="97"/>
    </location>
</feature>
<sequence length="401" mass="44488">MNQPATTSSWRTPFVFLVVSSVIMTLSFSGWQALLNNFTIEAAGFTGAEIGMLQSLREIPGFLAFTAVFILLVIKEQHFALVSLCLLTVGVAITGLFPFEYGLYATTVLMSIGFHYFETINQSLSLQWFSKEEAPAKLGKLLSVKSLAALVVYGFIYIAFEYFSMPFASAYLVLGGLGLALTAWLWLYMPLFPAKVVQHKHLVLRKRYSLYYLLTFLSGARRQIFVVFAGFMMVEKFGYSVADITMLYMVNHLLNIYIAPKVGEWIGRVGERKALTFEYIGLIIVFSGYGLVENGYLAAVLYVVDHIFFAMAIAIKTYFQKIADPADIASNAGVSFTINHIAAVIIPASFGLLWLVEPSWVFYCGAAIAMCSLIASQWVQTMAEPTEQINDQSSQPAGSKI</sequence>
<feature type="transmembrane region" description="Helical" evidence="4">
    <location>
        <begin position="12"/>
        <end position="35"/>
    </location>
</feature>
<dbReference type="GO" id="GO:0022857">
    <property type="term" value="F:transmembrane transporter activity"/>
    <property type="evidence" value="ECO:0007669"/>
    <property type="project" value="InterPro"/>
</dbReference>
<dbReference type="SUPFAM" id="SSF103473">
    <property type="entry name" value="MFS general substrate transporter"/>
    <property type="match status" value="1"/>
</dbReference>
<feature type="transmembrane region" description="Helical" evidence="4">
    <location>
        <begin position="166"/>
        <end position="189"/>
    </location>
</feature>
<dbReference type="Proteomes" id="UP000307999">
    <property type="component" value="Unassembled WGS sequence"/>
</dbReference>
<feature type="transmembrane region" description="Helical" evidence="4">
    <location>
        <begin position="331"/>
        <end position="354"/>
    </location>
</feature>
<dbReference type="AlphaFoldDB" id="A0A4V5NUN3"/>
<comment type="caution">
    <text evidence="5">The sequence shown here is derived from an EMBL/GenBank/DDBJ whole genome shotgun (WGS) entry which is preliminary data.</text>
</comment>
<dbReference type="RefSeq" id="WP_136734461.1">
    <property type="nucleotide sequence ID" value="NZ_SWDB01000004.1"/>
</dbReference>
<dbReference type="Pfam" id="PF07690">
    <property type="entry name" value="MFS_1"/>
    <property type="match status" value="1"/>
</dbReference>
<dbReference type="InterPro" id="IPR011701">
    <property type="entry name" value="MFS"/>
</dbReference>
<accession>A0A4V5NUN3</accession>
<name>A0A4V5NUN3_9GAMM</name>
<evidence type="ECO:0000313" key="5">
    <source>
        <dbReference type="EMBL" id="TKB47111.1"/>
    </source>
</evidence>
<feature type="transmembrane region" description="Helical" evidence="4">
    <location>
        <begin position="55"/>
        <end position="74"/>
    </location>
</feature>
<reference evidence="5 6" key="1">
    <citation type="submission" date="2019-04" db="EMBL/GenBank/DDBJ databases">
        <title>Thalassotalea guangxiensis sp. nov., isolated from sediment of the coastal wetland.</title>
        <authorList>
            <person name="Zheng S."/>
            <person name="Zhang D."/>
        </authorList>
    </citation>
    <scope>NUCLEOTIDE SEQUENCE [LARGE SCALE GENOMIC DNA]</scope>
    <source>
        <strain evidence="5 6">ZS-4</strain>
    </source>
</reference>
<organism evidence="5 6">
    <name type="scientific">Thalassotalea mangrovi</name>
    <dbReference type="NCBI Taxonomy" id="2572245"/>
    <lineage>
        <taxon>Bacteria</taxon>
        <taxon>Pseudomonadati</taxon>
        <taxon>Pseudomonadota</taxon>
        <taxon>Gammaproteobacteria</taxon>
        <taxon>Alteromonadales</taxon>
        <taxon>Colwelliaceae</taxon>
        <taxon>Thalassotalea</taxon>
    </lineage>
</organism>
<keyword evidence="6" id="KW-1185">Reference proteome</keyword>
<proteinExistence type="predicted"/>
<evidence type="ECO:0000256" key="4">
    <source>
        <dbReference type="SAM" id="Phobius"/>
    </source>
</evidence>
<feature type="transmembrane region" description="Helical" evidence="4">
    <location>
        <begin position="237"/>
        <end position="254"/>
    </location>
</feature>
<dbReference type="OrthoDB" id="9774288at2"/>
<feature type="transmembrane region" description="Helical" evidence="4">
    <location>
        <begin position="298"/>
        <end position="319"/>
    </location>
</feature>
<protein>
    <submittedName>
        <fullName evidence="5">MFS transporter</fullName>
    </submittedName>
</protein>
<feature type="transmembrane region" description="Helical" evidence="4">
    <location>
        <begin position="275"/>
        <end position="292"/>
    </location>
</feature>
<evidence type="ECO:0000256" key="1">
    <source>
        <dbReference type="ARBA" id="ARBA00022692"/>
    </source>
</evidence>
<dbReference type="InterPro" id="IPR036259">
    <property type="entry name" value="MFS_trans_sf"/>
</dbReference>
<feature type="transmembrane region" description="Helical" evidence="4">
    <location>
        <begin position="103"/>
        <end position="120"/>
    </location>
</feature>
<evidence type="ECO:0000256" key="2">
    <source>
        <dbReference type="ARBA" id="ARBA00022989"/>
    </source>
</evidence>
<feature type="transmembrane region" description="Helical" evidence="4">
    <location>
        <begin position="141"/>
        <end position="160"/>
    </location>
</feature>
<evidence type="ECO:0000313" key="6">
    <source>
        <dbReference type="Proteomes" id="UP000307999"/>
    </source>
</evidence>
<dbReference type="EMBL" id="SWDB01000004">
    <property type="protein sequence ID" value="TKB47111.1"/>
    <property type="molecule type" value="Genomic_DNA"/>
</dbReference>
<gene>
    <name evidence="5" type="ORF">E8M12_02305</name>
</gene>
<dbReference type="Gene3D" id="1.20.1250.20">
    <property type="entry name" value="MFS general substrate transporter like domains"/>
    <property type="match status" value="1"/>
</dbReference>
<keyword evidence="2 4" id="KW-1133">Transmembrane helix</keyword>